<dbReference type="AlphaFoldDB" id="A0A1H7IDH8"/>
<accession>A0A1H7IDH8</accession>
<dbReference type="RefSeq" id="WP_180365861.1">
    <property type="nucleotide sequence ID" value="NZ_FOAK01000003.1"/>
</dbReference>
<name>A0A1H7IDH8_9EURY</name>
<dbReference type="Proteomes" id="UP000199506">
    <property type="component" value="Unassembled WGS sequence"/>
</dbReference>
<evidence type="ECO:0000313" key="1">
    <source>
        <dbReference type="EMBL" id="SEK59590.1"/>
    </source>
</evidence>
<sequence>MNAKEERIFKEIRLRNLERKHAKLIQHPDLLDECIELKRKINTLKKELNY</sequence>
<gene>
    <name evidence="1" type="ORF">SAMN05216439_1189</name>
</gene>
<proteinExistence type="predicted"/>
<dbReference type="EMBL" id="FOAK01000003">
    <property type="protein sequence ID" value="SEK59590.1"/>
    <property type="molecule type" value="Genomic_DNA"/>
</dbReference>
<organism evidence="1 2">
    <name type="scientific">Methanobrevibacter gottschalkii</name>
    <dbReference type="NCBI Taxonomy" id="190974"/>
    <lineage>
        <taxon>Archaea</taxon>
        <taxon>Methanobacteriati</taxon>
        <taxon>Methanobacteriota</taxon>
        <taxon>Methanomada group</taxon>
        <taxon>Methanobacteria</taxon>
        <taxon>Methanobacteriales</taxon>
        <taxon>Methanobacteriaceae</taxon>
        <taxon>Methanobrevibacter</taxon>
    </lineage>
</organism>
<dbReference type="STRING" id="190974.SAMN05216439_1189"/>
<reference evidence="1 2" key="1">
    <citation type="submission" date="2016-10" db="EMBL/GenBank/DDBJ databases">
        <authorList>
            <person name="de Groot N.N."/>
        </authorList>
    </citation>
    <scope>NUCLEOTIDE SEQUENCE [LARGE SCALE GENOMIC DNA]</scope>
    <source>
        <strain evidence="1 2">DSM 11978</strain>
    </source>
</reference>
<protein>
    <submittedName>
        <fullName evidence="1">Uncharacterized protein</fullName>
    </submittedName>
</protein>
<evidence type="ECO:0000313" key="2">
    <source>
        <dbReference type="Proteomes" id="UP000199506"/>
    </source>
</evidence>